<keyword evidence="2" id="KW-1185">Reference proteome</keyword>
<proteinExistence type="predicted"/>
<dbReference type="Gene3D" id="2.160.10.10">
    <property type="entry name" value="Hexapeptide repeat proteins"/>
    <property type="match status" value="1"/>
</dbReference>
<dbReference type="InterPro" id="IPR011004">
    <property type="entry name" value="Trimer_LpxA-like_sf"/>
</dbReference>
<dbReference type="InterPro" id="IPR001451">
    <property type="entry name" value="Hexapep"/>
</dbReference>
<keyword evidence="1" id="KW-0808">Transferase</keyword>
<accession>A0A1I1IR15</accession>
<organism evidence="1 2">
    <name type="scientific">Flexibacter flexilis DSM 6793</name>
    <dbReference type="NCBI Taxonomy" id="927664"/>
    <lineage>
        <taxon>Bacteria</taxon>
        <taxon>Pseudomonadati</taxon>
        <taxon>Bacteroidota</taxon>
        <taxon>Cytophagia</taxon>
        <taxon>Cytophagales</taxon>
        <taxon>Flexibacteraceae</taxon>
        <taxon>Flexibacter</taxon>
    </lineage>
</organism>
<dbReference type="AlphaFoldDB" id="A0A1I1IR15"/>
<dbReference type="GO" id="GO:0016740">
    <property type="term" value="F:transferase activity"/>
    <property type="evidence" value="ECO:0007669"/>
    <property type="project" value="UniProtKB-KW"/>
</dbReference>
<dbReference type="EMBL" id="FOLE01000005">
    <property type="protein sequence ID" value="SFC38132.1"/>
    <property type="molecule type" value="Genomic_DNA"/>
</dbReference>
<dbReference type="InterPro" id="IPR051159">
    <property type="entry name" value="Hexapeptide_acetyltransf"/>
</dbReference>
<dbReference type="CDD" id="cd04647">
    <property type="entry name" value="LbH_MAT_like"/>
    <property type="match status" value="1"/>
</dbReference>
<evidence type="ECO:0000313" key="1">
    <source>
        <dbReference type="EMBL" id="SFC38132.1"/>
    </source>
</evidence>
<sequence>MIQFLKKVKRLLGVMATLLKANRKTIYFNFKYLPFRQALRLPINVSSQVHLARMGGQIQFDCPIHTGMIQLGHGYVGIFDKQKSRSIWEVTGTVIFGGTANIGHGSKICVMNGTLRLGKNFTITAESSIVTACEIHFGDDCLLSWDVLVMDTDFHHIKNQSGAIINAPSPIRIGNKVWIGCRCLILKGAAIADNTVIGANSLVSRKLPKENAIYGGQPAQLLKEEISWDY</sequence>
<dbReference type="Proteomes" id="UP000199514">
    <property type="component" value="Unassembled WGS sequence"/>
</dbReference>
<dbReference type="Pfam" id="PF00132">
    <property type="entry name" value="Hexapep"/>
    <property type="match status" value="1"/>
</dbReference>
<dbReference type="PANTHER" id="PTHR23416">
    <property type="entry name" value="SIALIC ACID SYNTHASE-RELATED"/>
    <property type="match status" value="1"/>
</dbReference>
<protein>
    <submittedName>
        <fullName evidence="1">Transferase hexapeptide (Six repeat-containing protein)</fullName>
    </submittedName>
</protein>
<dbReference type="SUPFAM" id="SSF51161">
    <property type="entry name" value="Trimeric LpxA-like enzymes"/>
    <property type="match status" value="1"/>
</dbReference>
<reference evidence="1 2" key="1">
    <citation type="submission" date="2016-10" db="EMBL/GenBank/DDBJ databases">
        <authorList>
            <person name="de Groot N.N."/>
        </authorList>
    </citation>
    <scope>NUCLEOTIDE SEQUENCE [LARGE SCALE GENOMIC DNA]</scope>
    <source>
        <strain evidence="1 2">DSM 6793</strain>
    </source>
</reference>
<evidence type="ECO:0000313" key="2">
    <source>
        <dbReference type="Proteomes" id="UP000199514"/>
    </source>
</evidence>
<gene>
    <name evidence="1" type="ORF">SAMN05421780_10545</name>
</gene>
<name>A0A1I1IR15_9BACT</name>
<dbReference type="STRING" id="927664.SAMN05421780_10545"/>